<gene>
    <name evidence="1" type="ORF">C7B65_14530</name>
</gene>
<dbReference type="STRING" id="1920490.GCA_001895925_03115"/>
<proteinExistence type="predicted"/>
<evidence type="ECO:0008006" key="3">
    <source>
        <dbReference type="Google" id="ProtNLM"/>
    </source>
</evidence>
<dbReference type="EMBL" id="PVWG01000015">
    <property type="protein sequence ID" value="PSB18732.1"/>
    <property type="molecule type" value="Genomic_DNA"/>
</dbReference>
<comment type="caution">
    <text evidence="1">The sequence shown here is derived from an EMBL/GenBank/DDBJ whole genome shotgun (WGS) entry which is preliminary data.</text>
</comment>
<protein>
    <recommendedName>
        <fullName evidence="3">DUF2281 domain-containing protein</fullName>
    </recommendedName>
</protein>
<name>A0A2T1DDZ0_9CYAN</name>
<accession>A0A2T1DDZ0</accession>
<organism evidence="1 2">
    <name type="scientific">Phormidesmis priestleyi ULC007</name>
    <dbReference type="NCBI Taxonomy" id="1920490"/>
    <lineage>
        <taxon>Bacteria</taxon>
        <taxon>Bacillati</taxon>
        <taxon>Cyanobacteriota</taxon>
        <taxon>Cyanophyceae</taxon>
        <taxon>Leptolyngbyales</taxon>
        <taxon>Leptolyngbyaceae</taxon>
        <taxon>Phormidesmis</taxon>
    </lineage>
</organism>
<evidence type="ECO:0000313" key="1">
    <source>
        <dbReference type="EMBL" id="PSB18732.1"/>
    </source>
</evidence>
<reference evidence="1 2" key="1">
    <citation type="submission" date="2018-02" db="EMBL/GenBank/DDBJ databases">
        <authorList>
            <person name="Cohen D.B."/>
            <person name="Kent A.D."/>
        </authorList>
    </citation>
    <scope>NUCLEOTIDE SEQUENCE [LARGE SCALE GENOMIC DNA]</scope>
    <source>
        <strain evidence="1 2">ULC007</strain>
    </source>
</reference>
<dbReference type="AlphaFoldDB" id="A0A2T1DDZ0"/>
<dbReference type="RefSeq" id="WP_073069782.1">
    <property type="nucleotide sequence ID" value="NZ_MPPI01000003.1"/>
</dbReference>
<evidence type="ECO:0000313" key="2">
    <source>
        <dbReference type="Proteomes" id="UP000238634"/>
    </source>
</evidence>
<dbReference type="OrthoDB" id="9256093at2"/>
<sequence length="90" mass="10387">MSSPAIHTVVKMLGSLPAEIQERVAEHIREYVSDLQDEARWDESFRKTQDNFVAAARHAKQEIAEGQASAMDYEQRFWIGSHDKYEKFSS</sequence>
<dbReference type="Proteomes" id="UP000238634">
    <property type="component" value="Unassembled WGS sequence"/>
</dbReference>
<keyword evidence="2" id="KW-1185">Reference proteome</keyword>
<reference evidence="1 2" key="2">
    <citation type="submission" date="2018-03" db="EMBL/GenBank/DDBJ databases">
        <title>The ancient ancestry and fast evolution of plastids.</title>
        <authorList>
            <person name="Moore K.R."/>
            <person name="Magnabosco C."/>
            <person name="Momper L."/>
            <person name="Gold D.A."/>
            <person name="Bosak T."/>
            <person name="Fournier G.P."/>
        </authorList>
    </citation>
    <scope>NUCLEOTIDE SEQUENCE [LARGE SCALE GENOMIC DNA]</scope>
    <source>
        <strain evidence="1 2">ULC007</strain>
    </source>
</reference>